<feature type="chain" id="PRO_5007582105" description="Peptidoglycan binding-like domain-containing protein" evidence="2">
    <location>
        <begin position="18"/>
        <end position="85"/>
    </location>
</feature>
<dbReference type="InterPro" id="IPR036365">
    <property type="entry name" value="PGBD-like_sf"/>
</dbReference>
<proteinExistence type="predicted"/>
<dbReference type="InterPro" id="IPR002477">
    <property type="entry name" value="Peptidoglycan-bd-like"/>
</dbReference>
<dbReference type="EMBL" id="KQ978118">
    <property type="protein sequence ID" value="KYM96910.1"/>
    <property type="molecule type" value="Genomic_DNA"/>
</dbReference>
<dbReference type="Gene3D" id="1.10.101.10">
    <property type="entry name" value="PGBD-like superfamily/PGBD"/>
    <property type="match status" value="1"/>
</dbReference>
<keyword evidence="1" id="KW-0378">Hydrolase</keyword>
<sequence length="85" mass="9656">MSLAFLVAFVSVTVCASTPTVENLVNTEVIEYLQKYGYLNEADVTTHTWIEDEKIKEAIALFQEYYQIPGNGILNDNTLEQIRKP</sequence>
<keyword evidence="5" id="KW-1185">Reference proteome</keyword>
<gene>
    <name evidence="4" type="ORF">ALC62_12420</name>
</gene>
<name>A0A151IB68_9HYME</name>
<evidence type="ECO:0000256" key="2">
    <source>
        <dbReference type="SAM" id="SignalP"/>
    </source>
</evidence>
<keyword evidence="2" id="KW-0732">Signal</keyword>
<feature type="signal peptide" evidence="2">
    <location>
        <begin position="1"/>
        <end position="17"/>
    </location>
</feature>
<dbReference type="InterPro" id="IPR036366">
    <property type="entry name" value="PGBDSf"/>
</dbReference>
<keyword evidence="1" id="KW-0645">Protease</keyword>
<keyword evidence="1" id="KW-0482">Metalloprotease</keyword>
<evidence type="ECO:0000259" key="3">
    <source>
        <dbReference type="Pfam" id="PF01471"/>
    </source>
</evidence>
<dbReference type="AlphaFoldDB" id="A0A151IB68"/>
<accession>A0A151IB68</accession>
<dbReference type="Pfam" id="PF01471">
    <property type="entry name" value="PG_binding_1"/>
    <property type="match status" value="1"/>
</dbReference>
<dbReference type="Proteomes" id="UP000078542">
    <property type="component" value="Unassembled WGS sequence"/>
</dbReference>
<evidence type="ECO:0000313" key="5">
    <source>
        <dbReference type="Proteomes" id="UP000078542"/>
    </source>
</evidence>
<dbReference type="SUPFAM" id="SSF47090">
    <property type="entry name" value="PGBD-like"/>
    <property type="match status" value="1"/>
</dbReference>
<dbReference type="GO" id="GO:0008237">
    <property type="term" value="F:metallopeptidase activity"/>
    <property type="evidence" value="ECO:0007669"/>
    <property type="project" value="UniProtKB-KW"/>
</dbReference>
<organism evidence="4 5">
    <name type="scientific">Cyphomyrmex costatus</name>
    <dbReference type="NCBI Taxonomy" id="456900"/>
    <lineage>
        <taxon>Eukaryota</taxon>
        <taxon>Metazoa</taxon>
        <taxon>Ecdysozoa</taxon>
        <taxon>Arthropoda</taxon>
        <taxon>Hexapoda</taxon>
        <taxon>Insecta</taxon>
        <taxon>Pterygota</taxon>
        <taxon>Neoptera</taxon>
        <taxon>Endopterygota</taxon>
        <taxon>Hymenoptera</taxon>
        <taxon>Apocrita</taxon>
        <taxon>Aculeata</taxon>
        <taxon>Formicoidea</taxon>
        <taxon>Formicidae</taxon>
        <taxon>Myrmicinae</taxon>
        <taxon>Cyphomyrmex</taxon>
    </lineage>
</organism>
<evidence type="ECO:0000313" key="4">
    <source>
        <dbReference type="EMBL" id="KYM96910.1"/>
    </source>
</evidence>
<feature type="domain" description="Peptidoglycan binding-like" evidence="3">
    <location>
        <begin position="31"/>
        <end position="81"/>
    </location>
</feature>
<evidence type="ECO:0000256" key="1">
    <source>
        <dbReference type="ARBA" id="ARBA00023049"/>
    </source>
</evidence>
<reference evidence="4 5" key="1">
    <citation type="submission" date="2016-03" db="EMBL/GenBank/DDBJ databases">
        <title>Cyphomyrmex costatus WGS genome.</title>
        <authorList>
            <person name="Nygaard S."/>
            <person name="Hu H."/>
            <person name="Boomsma J."/>
            <person name="Zhang G."/>
        </authorList>
    </citation>
    <scope>NUCLEOTIDE SEQUENCE [LARGE SCALE GENOMIC DNA]</scope>
    <source>
        <strain evidence="4">MS0001</strain>
        <tissue evidence="4">Whole body</tissue>
    </source>
</reference>
<protein>
    <recommendedName>
        <fullName evidence="3">Peptidoglycan binding-like domain-containing protein</fullName>
    </recommendedName>
</protein>